<comment type="caution">
    <text evidence="3">The sequence shown here is derived from an EMBL/GenBank/DDBJ whole genome shotgun (WGS) entry which is preliminary data.</text>
</comment>
<dbReference type="EC" id="1.4.3.-" evidence="1"/>
<dbReference type="GO" id="GO:0048038">
    <property type="term" value="F:quinone binding"/>
    <property type="evidence" value="ECO:0007669"/>
    <property type="project" value="InterPro"/>
</dbReference>
<dbReference type="InterPro" id="IPR036460">
    <property type="entry name" value="Cu_amine_oxidase_C_sf"/>
</dbReference>
<reference evidence="3 4" key="1">
    <citation type="submission" date="2020-10" db="EMBL/GenBank/DDBJ databases">
        <title>Plant Genome Project.</title>
        <authorList>
            <person name="Zhang R.-G."/>
        </authorList>
    </citation>
    <scope>NUCLEOTIDE SEQUENCE [LARGE SCALE GENOMIC DNA]</scope>
    <source>
        <strain evidence="3">FAFU-HL-1</strain>
        <tissue evidence="3">Leaf</tissue>
    </source>
</reference>
<dbReference type="EMBL" id="JADGMS010000010">
    <property type="protein sequence ID" value="KAF9673933.1"/>
    <property type="molecule type" value="Genomic_DNA"/>
</dbReference>
<gene>
    <name evidence="3" type="ORF">SADUNF_Sadunf10G0075300</name>
</gene>
<dbReference type="Pfam" id="PF01179">
    <property type="entry name" value="Cu_amine_oxid"/>
    <property type="match status" value="1"/>
</dbReference>
<dbReference type="GO" id="GO:0009308">
    <property type="term" value="P:amine metabolic process"/>
    <property type="evidence" value="ECO:0007669"/>
    <property type="project" value="UniProtKB-UniRule"/>
</dbReference>
<dbReference type="Gene3D" id="2.70.98.20">
    <property type="entry name" value="Copper amine oxidase, catalytic domain"/>
    <property type="match status" value="1"/>
</dbReference>
<comment type="PTM">
    <text evidence="1">Topaquinone (TPQ) is generated by copper-dependent autoxidation of a specific tyrosyl residue.</text>
</comment>
<comment type="similarity">
    <text evidence="1">Belongs to the copper/topaquinone oxidase family.</text>
</comment>
<evidence type="ECO:0000256" key="1">
    <source>
        <dbReference type="RuleBase" id="RU000672"/>
    </source>
</evidence>
<evidence type="ECO:0000259" key="2">
    <source>
        <dbReference type="Pfam" id="PF01179"/>
    </source>
</evidence>
<evidence type="ECO:0000313" key="4">
    <source>
        <dbReference type="Proteomes" id="UP000657918"/>
    </source>
</evidence>
<dbReference type="GO" id="GO:0008131">
    <property type="term" value="F:primary methylamine oxidase activity"/>
    <property type="evidence" value="ECO:0007669"/>
    <property type="project" value="InterPro"/>
</dbReference>
<organism evidence="3 4">
    <name type="scientific">Salix dunnii</name>
    <dbReference type="NCBI Taxonomy" id="1413687"/>
    <lineage>
        <taxon>Eukaryota</taxon>
        <taxon>Viridiplantae</taxon>
        <taxon>Streptophyta</taxon>
        <taxon>Embryophyta</taxon>
        <taxon>Tracheophyta</taxon>
        <taxon>Spermatophyta</taxon>
        <taxon>Magnoliopsida</taxon>
        <taxon>eudicotyledons</taxon>
        <taxon>Gunneridae</taxon>
        <taxon>Pentapetalae</taxon>
        <taxon>rosids</taxon>
        <taxon>fabids</taxon>
        <taxon>Malpighiales</taxon>
        <taxon>Salicaceae</taxon>
        <taxon>Saliceae</taxon>
        <taxon>Salix</taxon>
    </lineage>
</organism>
<comment type="cofactor">
    <cofactor evidence="1">
        <name>Cu cation</name>
        <dbReference type="ChEBI" id="CHEBI:23378"/>
    </cofactor>
    <text evidence="1">Contains 1 topaquinone per subunit.</text>
</comment>
<keyword evidence="1" id="KW-0560">Oxidoreductase</keyword>
<dbReference type="PANTHER" id="PTHR10638:SF71">
    <property type="entry name" value="AMINE OXIDASE"/>
    <property type="match status" value="1"/>
</dbReference>
<accession>A0A835JPA0</accession>
<proteinExistence type="inferred from homology"/>
<sequence length="102" mass="11088">MDGCFAGHNGTPVNMPNVFCIFERYTGDIMWRHTETLIPGKVIREVRPEVTLVARMASIEFKQSGSINVTVGLTGLLGVMVGETAKTESHAKIRLGVAQADL</sequence>
<feature type="domain" description="Copper amine oxidase catalytic" evidence="2">
    <location>
        <begin position="1"/>
        <end position="87"/>
    </location>
</feature>
<dbReference type="OrthoDB" id="1923381at2759"/>
<dbReference type="SUPFAM" id="SSF49998">
    <property type="entry name" value="Amine oxidase catalytic domain"/>
    <property type="match status" value="1"/>
</dbReference>
<dbReference type="InterPro" id="IPR015798">
    <property type="entry name" value="Cu_amine_oxidase_C"/>
</dbReference>
<name>A0A835JPA0_9ROSI</name>
<keyword evidence="1" id="KW-0186">Copper</keyword>
<dbReference type="AlphaFoldDB" id="A0A835JPA0"/>
<evidence type="ECO:0000313" key="3">
    <source>
        <dbReference type="EMBL" id="KAF9673933.1"/>
    </source>
</evidence>
<keyword evidence="1" id="KW-0801">TPQ</keyword>
<dbReference type="Proteomes" id="UP000657918">
    <property type="component" value="Unassembled WGS sequence"/>
</dbReference>
<protein>
    <recommendedName>
        <fullName evidence="1">Amine oxidase</fullName>
        <ecNumber evidence="1">1.4.3.-</ecNumber>
    </recommendedName>
</protein>
<dbReference type="InterPro" id="IPR000269">
    <property type="entry name" value="Cu_amine_oxidase"/>
</dbReference>
<dbReference type="GO" id="GO:0005507">
    <property type="term" value="F:copper ion binding"/>
    <property type="evidence" value="ECO:0007669"/>
    <property type="project" value="InterPro"/>
</dbReference>
<keyword evidence="1" id="KW-0479">Metal-binding</keyword>
<dbReference type="PANTHER" id="PTHR10638">
    <property type="entry name" value="COPPER AMINE OXIDASE"/>
    <property type="match status" value="1"/>
</dbReference>
<keyword evidence="4" id="KW-1185">Reference proteome</keyword>